<keyword evidence="2" id="KW-1185">Reference proteome</keyword>
<evidence type="ECO:0008006" key="3">
    <source>
        <dbReference type="Google" id="ProtNLM"/>
    </source>
</evidence>
<organism evidence="1 2">
    <name type="scientific">Mycobacterium asiaticum</name>
    <dbReference type="NCBI Taxonomy" id="1790"/>
    <lineage>
        <taxon>Bacteria</taxon>
        <taxon>Bacillati</taxon>
        <taxon>Actinomycetota</taxon>
        <taxon>Actinomycetes</taxon>
        <taxon>Mycobacteriales</taxon>
        <taxon>Mycobacteriaceae</taxon>
        <taxon>Mycobacterium</taxon>
    </lineage>
</organism>
<gene>
    <name evidence="1" type="ORF">A5636_07805</name>
</gene>
<proteinExistence type="predicted"/>
<comment type="caution">
    <text evidence="1">The sequence shown here is derived from an EMBL/GenBank/DDBJ whole genome shotgun (WGS) entry which is preliminary data.</text>
</comment>
<reference evidence="1 2" key="1">
    <citation type="submission" date="2016-06" db="EMBL/GenBank/DDBJ databases">
        <authorList>
            <person name="Kjaerup R.B."/>
            <person name="Dalgaard T.S."/>
            <person name="Juul-Madsen H.R."/>
        </authorList>
    </citation>
    <scope>NUCLEOTIDE SEQUENCE [LARGE SCALE GENOMIC DNA]</scope>
    <source>
        <strain evidence="1 2">1245139.5</strain>
    </source>
</reference>
<sequence>MLKRVDILVEAELLQDVIDKFHLLDAREAVHLALKAALDEGPAVPHDPQDEDYDEFSDLSAWQLHRGTDTG</sequence>
<evidence type="ECO:0000313" key="1">
    <source>
        <dbReference type="EMBL" id="OBK14533.1"/>
    </source>
</evidence>
<dbReference type="OrthoDB" id="4736246at2"/>
<evidence type="ECO:0000313" key="2">
    <source>
        <dbReference type="Proteomes" id="UP000093629"/>
    </source>
</evidence>
<dbReference type="Proteomes" id="UP000093629">
    <property type="component" value="Unassembled WGS sequence"/>
</dbReference>
<dbReference type="AlphaFoldDB" id="A0A1A3MXA4"/>
<protein>
    <recommendedName>
        <fullName evidence="3">Antitoxin VapB</fullName>
    </recommendedName>
</protein>
<dbReference type="RefSeq" id="WP_065159429.1">
    <property type="nucleotide sequence ID" value="NZ_LZLQ01000096.1"/>
</dbReference>
<accession>A0A1A3MXA4</accession>
<name>A0A1A3MXA4_MYCAS</name>
<dbReference type="EMBL" id="LZLQ01000096">
    <property type="protein sequence ID" value="OBK14533.1"/>
    <property type="molecule type" value="Genomic_DNA"/>
</dbReference>